<reference evidence="2 3" key="1">
    <citation type="submission" date="2016-01" db="EMBL/GenBank/DDBJ databases">
        <title>Draft Genome Sequences of Seven Thermophilic Sporeformers Isolated from Foods.</title>
        <authorList>
            <person name="Berendsen E.M."/>
            <person name="Wells-Bennik M.H."/>
            <person name="Krawcyk A.O."/>
            <person name="De Jong A."/>
            <person name="Holsappel S."/>
            <person name="Eijlander R.T."/>
            <person name="Kuipers O.P."/>
        </authorList>
    </citation>
    <scope>NUCLEOTIDE SEQUENCE [LARGE SCALE GENOMIC DNA]</scope>
    <source>
        <strain evidence="2 3">B4109</strain>
    </source>
</reference>
<accession>A0A150MIJ5</accession>
<comment type="caution">
    <text evidence="2">The sequence shown here is derived from an EMBL/GenBank/DDBJ whole genome shotgun (WGS) entry which is preliminary data.</text>
</comment>
<dbReference type="CDD" id="cd20684">
    <property type="entry name" value="CdiA-CT_Yk_RNaseA-like"/>
    <property type="match status" value="1"/>
</dbReference>
<dbReference type="PATRIC" id="fig|1422.18.peg.718"/>
<dbReference type="Proteomes" id="UP000075424">
    <property type="component" value="Unassembled WGS sequence"/>
</dbReference>
<dbReference type="AlphaFoldDB" id="A0A150MIJ5"/>
<name>A0A150MIJ5_GEOSE</name>
<evidence type="ECO:0000313" key="3">
    <source>
        <dbReference type="Proteomes" id="UP000075424"/>
    </source>
</evidence>
<proteinExistence type="predicted"/>
<organism evidence="2 3">
    <name type="scientific">Geobacillus stearothermophilus</name>
    <name type="common">Bacillus stearothermophilus</name>
    <dbReference type="NCBI Taxonomy" id="1422"/>
    <lineage>
        <taxon>Bacteria</taxon>
        <taxon>Bacillati</taxon>
        <taxon>Bacillota</taxon>
        <taxon>Bacilli</taxon>
        <taxon>Bacillales</taxon>
        <taxon>Anoxybacillaceae</taxon>
        <taxon>Geobacillus</taxon>
    </lineage>
</organism>
<dbReference type="Pfam" id="PF18431">
    <property type="entry name" value="RNAse_A_bac"/>
    <property type="match status" value="1"/>
</dbReference>
<dbReference type="InterPro" id="IPR041436">
    <property type="entry name" value="RNAse_A_bac"/>
</dbReference>
<sequence length="293" mass="32433">MHLYRTNTQTIYNQQNTNLGTSRIDLNNREDLKNATLSSNNDTVEISSTSMQMFLVAKANKFDKGWDLAKDLVDVVTDFIPGVGTVKDAYNLYKVLSNPSSTVKDVAGALLAFVPGLGDFKSIAKVTDAVKDVYKIGIKKLDDAALSIFTKNIKSIDTKKLVDFSEGRKVGRAQGHTLAKHVAQTDNDLIKRANGKEKSDATSYTNKNTAISVIDKTIKQNAEDIANWLLNTDIDTKTLLYTSKESIGKGVYRGEKNVHRDIRQAVTVLKRDPSAKEGFIILTSFPVLKWRGK</sequence>
<evidence type="ECO:0000259" key="1">
    <source>
        <dbReference type="Pfam" id="PF18431"/>
    </source>
</evidence>
<dbReference type="EMBL" id="LQYV01000107">
    <property type="protein sequence ID" value="KYD24082.1"/>
    <property type="molecule type" value="Genomic_DNA"/>
</dbReference>
<protein>
    <recommendedName>
        <fullName evidence="1">Bacterial CdiA-CT RNAse A domain-containing protein</fullName>
    </recommendedName>
</protein>
<gene>
    <name evidence="2" type="ORF">B4109_3194</name>
</gene>
<feature type="domain" description="Bacterial CdiA-CT RNAse A" evidence="1">
    <location>
        <begin position="175"/>
        <end position="286"/>
    </location>
</feature>
<evidence type="ECO:0000313" key="2">
    <source>
        <dbReference type="EMBL" id="KYD24082.1"/>
    </source>
</evidence>